<feature type="region of interest" description="Disordered" evidence="2">
    <location>
        <begin position="76"/>
        <end position="125"/>
    </location>
</feature>
<proteinExistence type="inferred from homology"/>
<dbReference type="SUPFAM" id="SSF46934">
    <property type="entry name" value="UBA-like"/>
    <property type="match status" value="1"/>
</dbReference>
<dbReference type="InterPro" id="IPR009816">
    <property type="entry name" value="SPATS2-like"/>
</dbReference>
<dbReference type="Proteomes" id="UP001166674">
    <property type="component" value="Unassembled WGS sequence"/>
</dbReference>
<feature type="compositionally biased region" description="Polar residues" evidence="2">
    <location>
        <begin position="322"/>
        <end position="340"/>
    </location>
</feature>
<dbReference type="Pfam" id="PF07139">
    <property type="entry name" value="SPATS2-like"/>
    <property type="match status" value="1"/>
</dbReference>
<evidence type="ECO:0000313" key="3">
    <source>
        <dbReference type="EMBL" id="MBZ3879014.1"/>
    </source>
</evidence>
<evidence type="ECO:0000313" key="4">
    <source>
        <dbReference type="Proteomes" id="UP001166674"/>
    </source>
</evidence>
<protein>
    <submittedName>
        <fullName evidence="3">Spermatogenesis-associated serine-rich protein 2</fullName>
    </submittedName>
</protein>
<sequence>SSGFIFDLQSNTVLAQGGTFENMKEKINAVRAIVPNKSNNEIILVLQHFDNCVDKTVQAFMEGSASEVLKEWTVTGKKKNKKKKSKPKSTAEASNSIPDSSKSVSIQEEQSVPSSGKGGINGYHVNGAINDAESVDSLSEGLETLSVDARELEDPESGLPDTLDRTGSNIEKSVKDLQRCTVSLARYRVVVKEEMDASIKKMKQAFAELQSCLMDREVALLAEMDKVKAEAMEILLSRQKKAELLKKMTDVAVRMSEEQLVELRADIKVLSGNRRGGQGFRPQGQKSSDPMSQGRHDSMGRYRNSSWYSSGSRYQSAPPQAPGNTSEWGQAHSAGTNGTGASMEACPPKPSFKKGLPQRKPRTSQPEAMNS</sequence>
<feature type="non-terminal residue" evidence="3">
    <location>
        <position position="1"/>
    </location>
</feature>
<comment type="similarity">
    <text evidence="1">Belongs to the SPATS2 family.</text>
</comment>
<dbReference type="PANTHER" id="PTHR15623:SF10">
    <property type="entry name" value="SPERMATOGENESIS-ASSOCIATED SERINE-RICH PROTEIN 2"/>
    <property type="match status" value="1"/>
</dbReference>
<dbReference type="PANTHER" id="PTHR15623">
    <property type="entry name" value="SPERMATOGENESIS-ASSOCIATED SERINE-RICH PROTEIN 2-RELATED"/>
    <property type="match status" value="1"/>
</dbReference>
<feature type="compositionally biased region" description="Low complexity" evidence="2">
    <location>
        <begin position="301"/>
        <end position="316"/>
    </location>
</feature>
<feature type="region of interest" description="Disordered" evidence="2">
    <location>
        <begin position="272"/>
        <end position="371"/>
    </location>
</feature>
<accession>A0AA41T0S1</accession>
<dbReference type="InterPro" id="IPR009060">
    <property type="entry name" value="UBA-like_sf"/>
</dbReference>
<feature type="compositionally biased region" description="Polar residues" evidence="2">
    <location>
        <begin position="91"/>
        <end position="114"/>
    </location>
</feature>
<comment type="caution">
    <text evidence="3">The sequence shown here is derived from an EMBL/GenBank/DDBJ whole genome shotgun (WGS) entry which is preliminary data.</text>
</comment>
<evidence type="ECO:0000256" key="2">
    <source>
        <dbReference type="SAM" id="MobiDB-lite"/>
    </source>
</evidence>
<feature type="compositionally biased region" description="Basic residues" evidence="2">
    <location>
        <begin position="76"/>
        <end position="87"/>
    </location>
</feature>
<evidence type="ECO:0000256" key="1">
    <source>
        <dbReference type="ARBA" id="ARBA00007105"/>
    </source>
</evidence>
<organism evidence="3 4">
    <name type="scientific">Sciurus carolinensis</name>
    <name type="common">Eastern gray squirrel</name>
    <dbReference type="NCBI Taxonomy" id="30640"/>
    <lineage>
        <taxon>Eukaryota</taxon>
        <taxon>Metazoa</taxon>
        <taxon>Chordata</taxon>
        <taxon>Craniata</taxon>
        <taxon>Vertebrata</taxon>
        <taxon>Euteleostomi</taxon>
        <taxon>Mammalia</taxon>
        <taxon>Eutheria</taxon>
        <taxon>Euarchontoglires</taxon>
        <taxon>Glires</taxon>
        <taxon>Rodentia</taxon>
        <taxon>Sciuromorpha</taxon>
        <taxon>Sciuridae</taxon>
        <taxon>Sciurinae</taxon>
        <taxon>Sciurini</taxon>
        <taxon>Sciurus</taxon>
    </lineage>
</organism>
<dbReference type="EMBL" id="JAATJV010346600">
    <property type="protein sequence ID" value="MBZ3879014.1"/>
    <property type="molecule type" value="Genomic_DNA"/>
</dbReference>
<dbReference type="AlphaFoldDB" id="A0AA41T0S1"/>
<name>A0AA41T0S1_SCICA</name>
<dbReference type="GO" id="GO:0005737">
    <property type="term" value="C:cytoplasm"/>
    <property type="evidence" value="ECO:0007669"/>
    <property type="project" value="TreeGrafter"/>
</dbReference>
<gene>
    <name evidence="3" type="ORF">SUZIE_150820</name>
</gene>
<keyword evidence="4" id="KW-1185">Reference proteome</keyword>
<reference evidence="3" key="1">
    <citation type="submission" date="2020-03" db="EMBL/GenBank/DDBJ databases">
        <title>Studies in the Genomics of Life Span.</title>
        <authorList>
            <person name="Glass D."/>
        </authorList>
    </citation>
    <scope>NUCLEOTIDE SEQUENCE</scope>
    <source>
        <strain evidence="3">SUZIE</strain>
        <tissue evidence="3">Muscle</tissue>
    </source>
</reference>